<feature type="non-terminal residue" evidence="1">
    <location>
        <position position="1"/>
    </location>
</feature>
<evidence type="ECO:0000313" key="1">
    <source>
        <dbReference type="EMBL" id="TVU14498.1"/>
    </source>
</evidence>
<dbReference type="Proteomes" id="UP000324897">
    <property type="component" value="Unassembled WGS sequence"/>
</dbReference>
<protein>
    <submittedName>
        <fullName evidence="1">Uncharacterized protein</fullName>
    </submittedName>
</protein>
<dbReference type="EMBL" id="RWGY01000031">
    <property type="protein sequence ID" value="TVU14498.1"/>
    <property type="molecule type" value="Genomic_DNA"/>
</dbReference>
<gene>
    <name evidence="1" type="ORF">EJB05_37971</name>
</gene>
<accession>A0A5J9TUM6</accession>
<reference evidence="1 2" key="1">
    <citation type="journal article" date="2019" name="Sci. Rep.">
        <title>A high-quality genome of Eragrostis curvula grass provides insights into Poaceae evolution and supports new strategies to enhance forage quality.</title>
        <authorList>
            <person name="Carballo J."/>
            <person name="Santos B.A.C.M."/>
            <person name="Zappacosta D."/>
            <person name="Garbus I."/>
            <person name="Selva J.P."/>
            <person name="Gallo C.A."/>
            <person name="Diaz A."/>
            <person name="Albertini E."/>
            <person name="Caccamo M."/>
            <person name="Echenique V."/>
        </authorList>
    </citation>
    <scope>NUCLEOTIDE SEQUENCE [LARGE SCALE GENOMIC DNA]</scope>
    <source>
        <strain evidence="2">cv. Victoria</strain>
        <tissue evidence="1">Leaf</tissue>
    </source>
</reference>
<organism evidence="1 2">
    <name type="scientific">Eragrostis curvula</name>
    <name type="common">weeping love grass</name>
    <dbReference type="NCBI Taxonomy" id="38414"/>
    <lineage>
        <taxon>Eukaryota</taxon>
        <taxon>Viridiplantae</taxon>
        <taxon>Streptophyta</taxon>
        <taxon>Embryophyta</taxon>
        <taxon>Tracheophyta</taxon>
        <taxon>Spermatophyta</taxon>
        <taxon>Magnoliopsida</taxon>
        <taxon>Liliopsida</taxon>
        <taxon>Poales</taxon>
        <taxon>Poaceae</taxon>
        <taxon>PACMAD clade</taxon>
        <taxon>Chloridoideae</taxon>
        <taxon>Eragrostideae</taxon>
        <taxon>Eragrostidinae</taxon>
        <taxon>Eragrostis</taxon>
    </lineage>
</organism>
<dbReference type="AlphaFoldDB" id="A0A5J9TUM6"/>
<feature type="non-terminal residue" evidence="1">
    <location>
        <position position="63"/>
    </location>
</feature>
<evidence type="ECO:0000313" key="2">
    <source>
        <dbReference type="Proteomes" id="UP000324897"/>
    </source>
</evidence>
<comment type="caution">
    <text evidence="1">The sequence shown here is derived from an EMBL/GenBank/DDBJ whole genome shotgun (WGS) entry which is preliminary data.</text>
</comment>
<dbReference type="Gramene" id="TVU14498">
    <property type="protein sequence ID" value="TVU14498"/>
    <property type="gene ID" value="EJB05_37971"/>
</dbReference>
<sequence>MCFDPGRARGFFCTARLRCRSWESNPGRQELSSRSPLALATRASQRWWSNATLGKMGFAKGSP</sequence>
<proteinExistence type="predicted"/>
<name>A0A5J9TUM6_9POAL</name>
<keyword evidence="2" id="KW-1185">Reference proteome</keyword>